<feature type="region of interest" description="Disordered" evidence="6">
    <location>
        <begin position="236"/>
        <end position="272"/>
    </location>
</feature>
<comment type="catalytic activity">
    <reaction evidence="4">
        <text>a quinol + 2 Fe(III)-[cytochrome c](out) = a quinone + 2 Fe(II)-[cytochrome c](out) + 2 H(+)(out)</text>
        <dbReference type="Rhea" id="RHEA:11484"/>
        <dbReference type="Rhea" id="RHEA-COMP:10350"/>
        <dbReference type="Rhea" id="RHEA-COMP:14399"/>
        <dbReference type="ChEBI" id="CHEBI:15378"/>
        <dbReference type="ChEBI" id="CHEBI:24646"/>
        <dbReference type="ChEBI" id="CHEBI:29033"/>
        <dbReference type="ChEBI" id="CHEBI:29034"/>
        <dbReference type="ChEBI" id="CHEBI:132124"/>
        <dbReference type="EC" id="7.1.1.8"/>
    </reaction>
</comment>
<dbReference type="SUPFAM" id="SSF81342">
    <property type="entry name" value="Transmembrane di-heme cytochromes"/>
    <property type="match status" value="1"/>
</dbReference>
<proteinExistence type="predicted"/>
<dbReference type="Gene3D" id="1.20.810.10">
    <property type="entry name" value="Cytochrome Bc1 Complex, Chain C"/>
    <property type="match status" value="1"/>
</dbReference>
<keyword evidence="7" id="KW-0812">Transmembrane</keyword>
<evidence type="ECO:0000256" key="5">
    <source>
        <dbReference type="ARBA" id="ARBA00029568"/>
    </source>
</evidence>
<evidence type="ECO:0000259" key="8">
    <source>
        <dbReference type="PROSITE" id="PS51002"/>
    </source>
</evidence>
<dbReference type="InterPro" id="IPR016174">
    <property type="entry name" value="Di-haem_cyt_TM"/>
</dbReference>
<accession>A0ABW9QTA9</accession>
<organism evidence="9 10">
    <name type="scientific">Acidiferrimicrobium australe</name>
    <dbReference type="NCBI Taxonomy" id="2664430"/>
    <lineage>
        <taxon>Bacteria</taxon>
        <taxon>Bacillati</taxon>
        <taxon>Actinomycetota</taxon>
        <taxon>Acidimicrobiia</taxon>
        <taxon>Acidimicrobiales</taxon>
        <taxon>Acidimicrobiaceae</taxon>
        <taxon>Acidiferrimicrobium</taxon>
    </lineage>
</organism>
<dbReference type="PROSITE" id="PS51002">
    <property type="entry name" value="CYTB_NTER"/>
    <property type="match status" value="1"/>
</dbReference>
<dbReference type="Proteomes" id="UP000437736">
    <property type="component" value="Unassembled WGS sequence"/>
</dbReference>
<dbReference type="InterPro" id="IPR027387">
    <property type="entry name" value="Cytb/b6-like_sf"/>
</dbReference>
<feature type="domain" description="Cytochrome b/b6 N-terminal region profile" evidence="8">
    <location>
        <begin position="36"/>
        <end position="229"/>
    </location>
</feature>
<evidence type="ECO:0000256" key="1">
    <source>
        <dbReference type="ARBA" id="ARBA00001971"/>
    </source>
</evidence>
<evidence type="ECO:0000313" key="10">
    <source>
        <dbReference type="Proteomes" id="UP000437736"/>
    </source>
</evidence>
<protein>
    <recommendedName>
        <fullName evidence="3">Cytochrome bc1 complex cytochrome b subunit</fullName>
        <ecNumber evidence="2">7.1.1.8</ecNumber>
    </recommendedName>
    <alternativeName>
        <fullName evidence="5">Cytochrome bc1 reductase complex subunit QcrB</fullName>
    </alternativeName>
</protein>
<dbReference type="EC" id="7.1.1.8" evidence="2"/>
<comment type="caution">
    <text evidence="9">The sequence shown here is derived from an EMBL/GenBank/DDBJ whole genome shotgun (WGS) entry which is preliminary data.</text>
</comment>
<gene>
    <name evidence="9" type="ORF">GHK86_10175</name>
</gene>
<feature type="transmembrane region" description="Helical" evidence="7">
    <location>
        <begin position="198"/>
        <end position="219"/>
    </location>
</feature>
<feature type="non-terminal residue" evidence="9">
    <location>
        <position position="272"/>
    </location>
</feature>
<name>A0ABW9QTA9_9ACTN</name>
<evidence type="ECO:0000256" key="4">
    <source>
        <dbReference type="ARBA" id="ARBA00029351"/>
    </source>
</evidence>
<evidence type="ECO:0000256" key="3">
    <source>
        <dbReference type="ARBA" id="ARBA00016116"/>
    </source>
</evidence>
<evidence type="ECO:0000256" key="6">
    <source>
        <dbReference type="SAM" id="MobiDB-lite"/>
    </source>
</evidence>
<dbReference type="InterPro" id="IPR005797">
    <property type="entry name" value="Cyt_b/b6_N"/>
</dbReference>
<feature type="transmembrane region" description="Helical" evidence="7">
    <location>
        <begin position="103"/>
        <end position="128"/>
    </location>
</feature>
<feature type="transmembrane region" description="Helical" evidence="7">
    <location>
        <begin position="68"/>
        <end position="91"/>
    </location>
</feature>
<dbReference type="Pfam" id="PF13631">
    <property type="entry name" value="Cytochrom_B_N_2"/>
    <property type="match status" value="1"/>
</dbReference>
<feature type="transmembrane region" description="Helical" evidence="7">
    <location>
        <begin position="140"/>
        <end position="162"/>
    </location>
</feature>
<keyword evidence="7" id="KW-1133">Transmembrane helix</keyword>
<keyword evidence="10" id="KW-1185">Reference proteome</keyword>
<dbReference type="EMBL" id="WJHE01000476">
    <property type="protein sequence ID" value="MST33085.1"/>
    <property type="molecule type" value="Genomic_DNA"/>
</dbReference>
<evidence type="ECO:0000256" key="7">
    <source>
        <dbReference type="SAM" id="Phobius"/>
    </source>
</evidence>
<comment type="cofactor">
    <cofactor evidence="1">
        <name>heme</name>
        <dbReference type="ChEBI" id="CHEBI:30413"/>
    </cofactor>
</comment>
<sequence length="272" mass="29227">MFALFFAAIALPFVRTPRVAPAPEKQEAPEPEEPEVRTWTGAIRRAGLRVLPPGKLLPDFQPAYVASWAYVFGVGTLSALVVVVGSGLVLAVKGPGWWHLSTLGHFVNSVHLWSVELFMGFMAIHLWAKFWMAAWRGRRQATWITGVVCFLVAVFEAFTGYISQTNFDSQWIAFEAKDAFNAGGIGAIVNPMNFGQALMLHISLVPLALVLLVGVHILLVRARGVVPPIDARPEDLGVGGVPATTGPMARGRRSQPLAGAGSPRATSTAPAP</sequence>
<evidence type="ECO:0000256" key="2">
    <source>
        <dbReference type="ARBA" id="ARBA00012951"/>
    </source>
</evidence>
<evidence type="ECO:0000313" key="9">
    <source>
        <dbReference type="EMBL" id="MST33085.1"/>
    </source>
</evidence>
<keyword evidence="7" id="KW-0472">Membrane</keyword>
<reference evidence="9 10" key="1">
    <citation type="submission" date="2019-11" db="EMBL/GenBank/DDBJ databases">
        <title>Acidiferrimicrobium australis gen. nov., sp. nov., an acidophilic and obligately heterotrophic, member of the Actinobacteria that catalyses dissimilatory oxido- reduction of iron isolated from metal-rich acidic water in Chile.</title>
        <authorList>
            <person name="Gonzalez D."/>
            <person name="Huber K."/>
            <person name="Hedrich S."/>
            <person name="Rojas-Villalobos C."/>
            <person name="Quatrini R."/>
            <person name="Dinamarca M.A."/>
            <person name="Schwarz A."/>
            <person name="Canales C."/>
            <person name="Nancucheo I."/>
        </authorList>
    </citation>
    <scope>NUCLEOTIDE SEQUENCE [LARGE SCALE GENOMIC DNA]</scope>
    <source>
        <strain evidence="9 10">USS-CCA1</strain>
    </source>
</reference>